<gene>
    <name evidence="1" type="primary">ORF66462</name>
</gene>
<name>A0A0B6ZIQ1_9EUPU</name>
<dbReference type="EMBL" id="HACG01021614">
    <property type="protein sequence ID" value="CEK68479.1"/>
    <property type="molecule type" value="Transcribed_RNA"/>
</dbReference>
<protein>
    <submittedName>
        <fullName evidence="1">Uncharacterized protein</fullName>
    </submittedName>
</protein>
<accession>A0A0B6ZIQ1</accession>
<dbReference type="AlphaFoldDB" id="A0A0B6ZIQ1"/>
<proteinExistence type="predicted"/>
<reference evidence="1" key="1">
    <citation type="submission" date="2014-12" db="EMBL/GenBank/DDBJ databases">
        <title>Insight into the proteome of Arion vulgaris.</title>
        <authorList>
            <person name="Aradska J."/>
            <person name="Bulat T."/>
            <person name="Smidak R."/>
            <person name="Sarate P."/>
            <person name="Gangsoo J."/>
            <person name="Sialana F."/>
            <person name="Bilban M."/>
            <person name="Lubec G."/>
        </authorList>
    </citation>
    <scope>NUCLEOTIDE SEQUENCE</scope>
    <source>
        <tissue evidence="1">Skin</tissue>
    </source>
</reference>
<evidence type="ECO:0000313" key="1">
    <source>
        <dbReference type="EMBL" id="CEK68479.1"/>
    </source>
</evidence>
<organism evidence="1">
    <name type="scientific">Arion vulgaris</name>
    <dbReference type="NCBI Taxonomy" id="1028688"/>
    <lineage>
        <taxon>Eukaryota</taxon>
        <taxon>Metazoa</taxon>
        <taxon>Spiralia</taxon>
        <taxon>Lophotrochozoa</taxon>
        <taxon>Mollusca</taxon>
        <taxon>Gastropoda</taxon>
        <taxon>Heterobranchia</taxon>
        <taxon>Euthyneura</taxon>
        <taxon>Panpulmonata</taxon>
        <taxon>Eupulmonata</taxon>
        <taxon>Stylommatophora</taxon>
        <taxon>Helicina</taxon>
        <taxon>Arionoidea</taxon>
        <taxon>Arionidae</taxon>
        <taxon>Arion</taxon>
    </lineage>
</organism>
<sequence>MYDQQQQRQKFMKSHDHLPQKECHTILISTIGHSQLVLFKKLISKWDYFPDLSMLN</sequence>